<name>A0ABQ1C6F7_9MYCO</name>
<reference evidence="2 3" key="1">
    <citation type="journal article" date="2019" name="Emerg. Microbes Infect.">
        <title>Comprehensive subspecies identification of 175 nontuberculous mycobacteria species based on 7547 genomic profiles.</title>
        <authorList>
            <person name="Matsumoto Y."/>
            <person name="Kinjo T."/>
            <person name="Motooka D."/>
            <person name="Nabeya D."/>
            <person name="Jung N."/>
            <person name="Uechi K."/>
            <person name="Horii T."/>
            <person name="Iida T."/>
            <person name="Fujita J."/>
            <person name="Nakamura S."/>
        </authorList>
    </citation>
    <scope>NUCLEOTIDE SEQUENCE [LARGE SCALE GENOMIC DNA]</scope>
    <source>
        <strain evidence="2 3">JCM 18565</strain>
    </source>
</reference>
<evidence type="ECO:0000313" key="3">
    <source>
        <dbReference type="Proteomes" id="UP000465240"/>
    </source>
</evidence>
<evidence type="ECO:0000256" key="1">
    <source>
        <dbReference type="SAM" id="MobiDB-lite"/>
    </source>
</evidence>
<dbReference type="EMBL" id="BLKX01000001">
    <property type="protein sequence ID" value="GFG79862.1"/>
    <property type="molecule type" value="Genomic_DNA"/>
</dbReference>
<feature type="region of interest" description="Disordered" evidence="1">
    <location>
        <begin position="1"/>
        <end position="79"/>
    </location>
</feature>
<comment type="caution">
    <text evidence="2">The sequence shown here is derived from an EMBL/GenBank/DDBJ whole genome shotgun (WGS) entry which is preliminary data.</text>
</comment>
<sequence>MHQGDPVGEGGEPAAGNLQRARVAVESDHAQSRQFGQKQLRMPARTECGVDQDGSGAIGVAAGQRRGKQLDTPLGENRDMSEITCAGTGLRHHDTSRAAAIQAWLP</sequence>
<organism evidence="2 3">
    <name type="scientific">Mycobacterium paragordonae</name>
    <dbReference type="NCBI Taxonomy" id="1389713"/>
    <lineage>
        <taxon>Bacteria</taxon>
        <taxon>Bacillati</taxon>
        <taxon>Actinomycetota</taxon>
        <taxon>Actinomycetes</taxon>
        <taxon>Mycobacteriales</taxon>
        <taxon>Mycobacteriaceae</taxon>
        <taxon>Mycobacterium</taxon>
    </lineage>
</organism>
<gene>
    <name evidence="2" type="ORF">MPRG_31380</name>
</gene>
<dbReference type="Proteomes" id="UP000465240">
    <property type="component" value="Unassembled WGS sequence"/>
</dbReference>
<keyword evidence="3" id="KW-1185">Reference proteome</keyword>
<protein>
    <submittedName>
        <fullName evidence="2">Uncharacterized protein</fullName>
    </submittedName>
</protein>
<proteinExistence type="predicted"/>
<accession>A0ABQ1C6F7</accession>
<evidence type="ECO:0000313" key="2">
    <source>
        <dbReference type="EMBL" id="GFG79862.1"/>
    </source>
</evidence>